<dbReference type="InterPro" id="IPR002528">
    <property type="entry name" value="MATE_fam"/>
</dbReference>
<evidence type="ECO:0000256" key="6">
    <source>
        <dbReference type="ARBA" id="ARBA00022989"/>
    </source>
</evidence>
<dbReference type="PIRSF" id="PIRSF006603">
    <property type="entry name" value="DinF"/>
    <property type="match status" value="1"/>
</dbReference>
<proteinExistence type="predicted"/>
<dbReference type="GO" id="GO:0006811">
    <property type="term" value="P:monoatomic ion transport"/>
    <property type="evidence" value="ECO:0007669"/>
    <property type="project" value="UniProtKB-KW"/>
</dbReference>
<dbReference type="KEGG" id="pspc:Strain318_001908"/>
<protein>
    <recommendedName>
        <fullName evidence="9">Multidrug-efflux transporter</fullName>
    </recommendedName>
</protein>
<feature type="transmembrane region" description="Helical" evidence="10">
    <location>
        <begin position="54"/>
        <end position="77"/>
    </location>
</feature>
<feature type="transmembrane region" description="Helical" evidence="10">
    <location>
        <begin position="361"/>
        <end position="382"/>
    </location>
</feature>
<dbReference type="PANTHER" id="PTHR43298">
    <property type="entry name" value="MULTIDRUG RESISTANCE PROTEIN NORM-RELATED"/>
    <property type="match status" value="1"/>
</dbReference>
<sequence length="461" mass="48238">MTTGLDLTQGSISGHLVRMAIPMALGMIFQTLYVLVDLYFVAQLGDAAIAGVSAAGNVQFIVMALTQVLGVGTTVLIAHAAGRKDRVDGARAFRQSLLLSGITGVFVLVAGGVLAPMYLRGVAADAETVRNGLIYLKWFLPALALQFALISMGAALRGAGIAKPTMIIQMVTVLLNAILAPVLIAGWGTGRPMGIAGAGLASTIAVAVGVIAAAAYFVRTGFFAATAEEAPYRPDPAVWRKLLRIGVPAGGEFGLMFVSMAIIYGIIGGFGAAAQAGFGVGSRIMQSLFLPVMAIAISAAPIAGQNVAAGRPDRARETFWAAARLCSALMALMTLFAHWRPAVLVQPFASDPVVVEVAVDFLRTISWNFVASGLVFTCSSMFQAMGNTIPSVVSSAVRLTVFAIPAFWVSRLPGFQLHWVWRVSVVATTVHALFALWLLRREAARRLSALAAGPAPQPSAA</sequence>
<feature type="transmembrane region" description="Helical" evidence="10">
    <location>
        <begin position="288"/>
        <end position="309"/>
    </location>
</feature>
<reference evidence="12" key="1">
    <citation type="submission" date="2023-07" db="EMBL/GenBank/DDBJ databases">
        <authorList>
            <person name="Haufschild T."/>
            <person name="Kallscheuer N."/>
            <person name="Hammer J."/>
            <person name="Kohn T."/>
            <person name="Kabuu M."/>
            <person name="Jogler M."/>
            <person name="Wohfarth N."/>
            <person name="Heuer A."/>
            <person name="Rohde M."/>
            <person name="van Teeseling M.C.F."/>
            <person name="Jogler C."/>
        </authorList>
    </citation>
    <scope>NUCLEOTIDE SEQUENCE</scope>
    <source>
        <strain evidence="11">Strain 138</strain>
        <strain evidence="12">Strain 318</strain>
    </source>
</reference>
<dbReference type="NCBIfam" id="TIGR00797">
    <property type="entry name" value="matE"/>
    <property type="match status" value="1"/>
</dbReference>
<feature type="transmembrane region" description="Helical" evidence="10">
    <location>
        <begin position="138"/>
        <end position="156"/>
    </location>
</feature>
<dbReference type="InterPro" id="IPR050222">
    <property type="entry name" value="MATE_MdtK"/>
</dbReference>
<dbReference type="EMBL" id="CP130613">
    <property type="protein sequence ID" value="WKW15519.1"/>
    <property type="molecule type" value="Genomic_DNA"/>
</dbReference>
<keyword evidence="13" id="KW-1185">Reference proteome</keyword>
<accession>A0AA49K0M9</accession>
<evidence type="ECO:0000256" key="1">
    <source>
        <dbReference type="ARBA" id="ARBA00004651"/>
    </source>
</evidence>
<feature type="transmembrane region" description="Helical" evidence="10">
    <location>
        <begin position="97"/>
        <end position="118"/>
    </location>
</feature>
<evidence type="ECO:0000256" key="9">
    <source>
        <dbReference type="ARBA" id="ARBA00031636"/>
    </source>
</evidence>
<dbReference type="Pfam" id="PF01554">
    <property type="entry name" value="MatE"/>
    <property type="match status" value="2"/>
</dbReference>
<keyword evidence="6 10" id="KW-1133">Transmembrane helix</keyword>
<feature type="transmembrane region" description="Helical" evidence="10">
    <location>
        <begin position="389"/>
        <end position="408"/>
    </location>
</feature>
<gene>
    <name evidence="11" type="ORF">Strain138_001909</name>
    <name evidence="12" type="ORF">Strain318_001908</name>
</gene>
<dbReference type="GO" id="GO:0005886">
    <property type="term" value="C:plasma membrane"/>
    <property type="evidence" value="ECO:0007669"/>
    <property type="project" value="UniProtKB-SubCell"/>
</dbReference>
<organism evidence="12 13">
    <name type="scientific">Pseudogemmatithrix spongiicola</name>
    <dbReference type="NCBI Taxonomy" id="3062599"/>
    <lineage>
        <taxon>Bacteria</taxon>
        <taxon>Pseudomonadati</taxon>
        <taxon>Gemmatimonadota</taxon>
        <taxon>Gemmatimonadia</taxon>
        <taxon>Gemmatimonadales</taxon>
        <taxon>Gemmatimonadaceae</taxon>
        <taxon>Pseudogemmatithrix</taxon>
    </lineage>
</organism>
<evidence type="ECO:0000256" key="4">
    <source>
        <dbReference type="ARBA" id="ARBA00022475"/>
    </source>
</evidence>
<keyword evidence="7" id="KW-0406">Ion transport</keyword>
<dbReference type="RefSeq" id="WP_367885491.1">
    <property type="nucleotide sequence ID" value="NZ_CP130612.1"/>
</dbReference>
<evidence type="ECO:0000256" key="2">
    <source>
        <dbReference type="ARBA" id="ARBA00022448"/>
    </source>
</evidence>
<feature type="transmembrane region" description="Helical" evidence="10">
    <location>
        <begin position="20"/>
        <end position="42"/>
    </location>
</feature>
<dbReference type="GO" id="GO:0042910">
    <property type="term" value="F:xenobiotic transmembrane transporter activity"/>
    <property type="evidence" value="ECO:0007669"/>
    <property type="project" value="InterPro"/>
</dbReference>
<evidence type="ECO:0000313" key="13">
    <source>
        <dbReference type="Proteomes" id="UP001229955"/>
    </source>
</evidence>
<dbReference type="AlphaFoldDB" id="A0AA49K0M9"/>
<evidence type="ECO:0000256" key="10">
    <source>
        <dbReference type="SAM" id="Phobius"/>
    </source>
</evidence>
<feature type="transmembrane region" description="Helical" evidence="10">
    <location>
        <begin position="168"/>
        <end position="189"/>
    </location>
</feature>
<feature type="transmembrane region" description="Helical" evidence="10">
    <location>
        <begin position="195"/>
        <end position="218"/>
    </location>
</feature>
<dbReference type="EMBL" id="CP130612">
    <property type="protein sequence ID" value="WKW12612.1"/>
    <property type="molecule type" value="Genomic_DNA"/>
</dbReference>
<feature type="transmembrane region" description="Helical" evidence="10">
    <location>
        <begin position="420"/>
        <end position="439"/>
    </location>
</feature>
<evidence type="ECO:0000256" key="8">
    <source>
        <dbReference type="ARBA" id="ARBA00023136"/>
    </source>
</evidence>
<dbReference type="InterPro" id="IPR048279">
    <property type="entry name" value="MdtK-like"/>
</dbReference>
<evidence type="ECO:0000256" key="7">
    <source>
        <dbReference type="ARBA" id="ARBA00023065"/>
    </source>
</evidence>
<keyword evidence="8 10" id="KW-0472">Membrane</keyword>
<name>A0AA49K0M9_9BACT</name>
<feature type="transmembrane region" description="Helical" evidence="10">
    <location>
        <begin position="253"/>
        <end position="276"/>
    </location>
</feature>
<evidence type="ECO:0000256" key="3">
    <source>
        <dbReference type="ARBA" id="ARBA00022449"/>
    </source>
</evidence>
<dbReference type="GO" id="GO:0015297">
    <property type="term" value="F:antiporter activity"/>
    <property type="evidence" value="ECO:0007669"/>
    <property type="project" value="UniProtKB-KW"/>
</dbReference>
<dbReference type="Proteomes" id="UP001229955">
    <property type="component" value="Chromosome"/>
</dbReference>
<feature type="transmembrane region" description="Helical" evidence="10">
    <location>
        <begin position="321"/>
        <end position="341"/>
    </location>
</feature>
<keyword evidence="5 10" id="KW-0812">Transmembrane</keyword>
<dbReference type="PANTHER" id="PTHR43298:SF2">
    <property type="entry name" value="FMN_FAD EXPORTER YEEO-RELATED"/>
    <property type="match status" value="1"/>
</dbReference>
<keyword evidence="3" id="KW-0050">Antiport</keyword>
<evidence type="ECO:0000313" key="12">
    <source>
        <dbReference type="EMBL" id="WKW15519.1"/>
    </source>
</evidence>
<keyword evidence="4" id="KW-1003">Cell membrane</keyword>
<evidence type="ECO:0000256" key="5">
    <source>
        <dbReference type="ARBA" id="ARBA00022692"/>
    </source>
</evidence>
<comment type="subcellular location">
    <subcellularLocation>
        <location evidence="1">Cell membrane</location>
        <topology evidence="1">Multi-pass membrane protein</topology>
    </subcellularLocation>
</comment>
<accession>A0AA49Q573</accession>
<evidence type="ECO:0000313" key="11">
    <source>
        <dbReference type="EMBL" id="WKW12612.1"/>
    </source>
</evidence>
<keyword evidence="2" id="KW-0813">Transport</keyword>